<dbReference type="OrthoDB" id="198445at2157"/>
<dbReference type="AlphaFoldDB" id="A0A3N6LNJ8"/>
<reference evidence="1 2" key="1">
    <citation type="submission" date="2018-10" db="EMBL/GenBank/DDBJ databases">
        <title>Natrarchaeobius chitinivorans gen. nov., sp. nov., and Natrarchaeobius haloalkaliphilus sp. nov., alkaliphilic, chitin-utilizing haloarchaea from hypersaline alkaline lakes.</title>
        <authorList>
            <person name="Sorokin D.Y."/>
            <person name="Elcheninov A.G."/>
            <person name="Kostrikina N.A."/>
            <person name="Bale N.J."/>
            <person name="Sinninghe Damste J.S."/>
            <person name="Khijniak T.V."/>
            <person name="Kublanov I.V."/>
            <person name="Toshchakov S.V."/>
        </authorList>
    </citation>
    <scope>NUCLEOTIDE SEQUENCE [LARGE SCALE GENOMIC DNA]</scope>
    <source>
        <strain evidence="1 2">AArcht4T</strain>
    </source>
</reference>
<proteinExistence type="predicted"/>
<evidence type="ECO:0000313" key="2">
    <source>
        <dbReference type="Proteomes" id="UP000282323"/>
    </source>
</evidence>
<name>A0A3N6LNJ8_NATCH</name>
<sequence length="175" mass="18953">MSDPFDPFQGTVAWIADSGLFIACGRRQNNKYAALERFAAQNDLTFVIPQRVYDELGEAPDRSTPGQTPINSAIDAGWVRIADAPDYTKGTVSRVMDDVRTFIARSSNRTEDQIEKADTALAAVAVQLLEEGACHICLVTTDVDAGEGVVAALGANGLENRVQFKNGFELIDEIT</sequence>
<gene>
    <name evidence="1" type="ORF">EA473_19255</name>
</gene>
<dbReference type="Pfam" id="PF26425">
    <property type="entry name" value="PIN_halo"/>
    <property type="match status" value="1"/>
</dbReference>
<keyword evidence="2" id="KW-1185">Reference proteome</keyword>
<comment type="caution">
    <text evidence="1">The sequence shown here is derived from an EMBL/GenBank/DDBJ whole genome shotgun (WGS) entry which is preliminary data.</text>
</comment>
<dbReference type="InterPro" id="IPR058703">
    <property type="entry name" value="PIN-containing"/>
</dbReference>
<organism evidence="1 2">
    <name type="scientific">Natrarchaeobius chitinivorans</name>
    <dbReference type="NCBI Taxonomy" id="1679083"/>
    <lineage>
        <taxon>Archaea</taxon>
        <taxon>Methanobacteriati</taxon>
        <taxon>Methanobacteriota</taxon>
        <taxon>Stenosarchaea group</taxon>
        <taxon>Halobacteria</taxon>
        <taxon>Halobacteriales</taxon>
        <taxon>Natrialbaceae</taxon>
        <taxon>Natrarchaeobius</taxon>
    </lineage>
</organism>
<evidence type="ECO:0008006" key="3">
    <source>
        <dbReference type="Google" id="ProtNLM"/>
    </source>
</evidence>
<protein>
    <recommendedName>
        <fullName evidence="3">NYN domain-containing protein</fullName>
    </recommendedName>
</protein>
<accession>A0A3N6LNJ8</accession>
<dbReference type="EMBL" id="REGA01000022">
    <property type="protein sequence ID" value="RQG90928.1"/>
    <property type="molecule type" value="Genomic_DNA"/>
</dbReference>
<dbReference type="RefSeq" id="WP_124197203.1">
    <property type="nucleotide sequence ID" value="NZ_REGA01000022.1"/>
</dbReference>
<evidence type="ECO:0000313" key="1">
    <source>
        <dbReference type="EMBL" id="RQG90928.1"/>
    </source>
</evidence>
<dbReference type="Proteomes" id="UP000282323">
    <property type="component" value="Unassembled WGS sequence"/>
</dbReference>